<keyword evidence="6 7" id="KW-0057">Aromatic amino acid biosynthesis</keyword>
<evidence type="ECO:0000256" key="4">
    <source>
        <dbReference type="ARBA" id="ARBA00022777"/>
    </source>
</evidence>
<evidence type="ECO:0000313" key="9">
    <source>
        <dbReference type="Proteomes" id="UP000051448"/>
    </source>
</evidence>
<feature type="binding site" evidence="7">
    <location>
        <position position="134"/>
    </location>
    <ligand>
        <name>substrate</name>
    </ligand>
</feature>
<proteinExistence type="inferred from homology"/>
<accession>A0A0R1MFD8</accession>
<dbReference type="Pfam" id="PF01202">
    <property type="entry name" value="SKI"/>
    <property type="match status" value="1"/>
</dbReference>
<dbReference type="Proteomes" id="UP000051448">
    <property type="component" value="Unassembled WGS sequence"/>
</dbReference>
<keyword evidence="9" id="KW-1185">Reference proteome</keyword>
<evidence type="ECO:0000256" key="7">
    <source>
        <dbReference type="HAMAP-Rule" id="MF_00109"/>
    </source>
</evidence>
<comment type="pathway">
    <text evidence="7">Metabolic intermediate biosynthesis; chorismate biosynthesis; chorismate from D-erythrose 4-phosphate and phosphoenolpyruvate: step 5/7.</text>
</comment>
<dbReference type="GO" id="GO:0000287">
    <property type="term" value="F:magnesium ion binding"/>
    <property type="evidence" value="ECO:0007669"/>
    <property type="project" value="UniProtKB-UniRule"/>
</dbReference>
<dbReference type="EC" id="2.7.1.71" evidence="7"/>
<comment type="cofactor">
    <cofactor evidence="7">
        <name>Mg(2+)</name>
        <dbReference type="ChEBI" id="CHEBI:18420"/>
    </cofactor>
    <text evidence="7">Binds 1 Mg(2+) ion per subunit.</text>
</comment>
<dbReference type="InterPro" id="IPR027417">
    <property type="entry name" value="P-loop_NTPase"/>
</dbReference>
<evidence type="ECO:0000256" key="6">
    <source>
        <dbReference type="ARBA" id="ARBA00023141"/>
    </source>
</evidence>
<evidence type="ECO:0000256" key="5">
    <source>
        <dbReference type="ARBA" id="ARBA00022840"/>
    </source>
</evidence>
<dbReference type="STRING" id="1423759.FC92_GL000362"/>
<evidence type="ECO:0000256" key="2">
    <source>
        <dbReference type="ARBA" id="ARBA00022679"/>
    </source>
</evidence>
<protein>
    <recommendedName>
        <fullName evidence="7">Shikimate kinase</fullName>
        <shortName evidence="7">SK</shortName>
        <ecNumber evidence="7">2.7.1.71</ecNumber>
    </recommendedName>
</protein>
<organism evidence="8 9">
    <name type="scientific">Liquorilactobacillus hordei DSM 19519</name>
    <dbReference type="NCBI Taxonomy" id="1423759"/>
    <lineage>
        <taxon>Bacteria</taxon>
        <taxon>Bacillati</taxon>
        <taxon>Bacillota</taxon>
        <taxon>Bacilli</taxon>
        <taxon>Lactobacillales</taxon>
        <taxon>Lactobacillaceae</taxon>
        <taxon>Liquorilactobacillus</taxon>
    </lineage>
</organism>
<dbReference type="RefSeq" id="WP_057869489.1">
    <property type="nucleotide sequence ID" value="NZ_AZDX01000013.1"/>
</dbReference>
<comment type="caution">
    <text evidence="8">The sequence shown here is derived from an EMBL/GenBank/DDBJ whole genome shotgun (WGS) entry which is preliminary data.</text>
</comment>
<dbReference type="GeneID" id="98310046"/>
<dbReference type="GO" id="GO:0009423">
    <property type="term" value="P:chorismate biosynthetic process"/>
    <property type="evidence" value="ECO:0007669"/>
    <property type="project" value="UniProtKB-UniRule"/>
</dbReference>
<dbReference type="GO" id="GO:0009073">
    <property type="term" value="P:aromatic amino acid family biosynthetic process"/>
    <property type="evidence" value="ECO:0007669"/>
    <property type="project" value="UniProtKB-KW"/>
</dbReference>
<feature type="binding site" evidence="7">
    <location>
        <position position="77"/>
    </location>
    <ligand>
        <name>substrate</name>
    </ligand>
</feature>
<sequence>MDVILIGFMGSGKTTIGKLLAEMLLVPHTDLDQEIVESAGQTIKDFFSKYGEVKFRELEHKILLNQLKKNGVLSTGGGTPINIQNLEILQATKTPVILLEASTNTILERVGKSEERPLVNQMSTRQLTSLRAERMPFYQECADLRINTDNRSPVEITEQIYRYLLDTNQYSINSKVKF</sequence>
<comment type="subcellular location">
    <subcellularLocation>
        <location evidence="7">Cytoplasm</location>
    </subcellularLocation>
</comment>
<feature type="binding site" evidence="7">
    <location>
        <position position="116"/>
    </location>
    <ligand>
        <name>ATP</name>
        <dbReference type="ChEBI" id="CHEBI:30616"/>
    </ligand>
</feature>
<comment type="similarity">
    <text evidence="7">Belongs to the shikimate kinase family.</text>
</comment>
<keyword evidence="5 7" id="KW-0067">ATP-binding</keyword>
<keyword evidence="7" id="KW-0460">Magnesium</keyword>
<feature type="binding site" evidence="7">
    <location>
        <begin position="10"/>
        <end position="15"/>
    </location>
    <ligand>
        <name>ATP</name>
        <dbReference type="ChEBI" id="CHEBI:30616"/>
    </ligand>
</feature>
<reference evidence="8 9" key="1">
    <citation type="journal article" date="2015" name="Genome Announc.">
        <title>Expanding the biotechnology potential of lactobacilli through comparative genomics of 213 strains and associated genera.</title>
        <authorList>
            <person name="Sun Z."/>
            <person name="Harris H.M."/>
            <person name="McCann A."/>
            <person name="Guo C."/>
            <person name="Argimon S."/>
            <person name="Zhang W."/>
            <person name="Yang X."/>
            <person name="Jeffery I.B."/>
            <person name="Cooney J.C."/>
            <person name="Kagawa T.F."/>
            <person name="Liu W."/>
            <person name="Song Y."/>
            <person name="Salvetti E."/>
            <person name="Wrobel A."/>
            <person name="Rasinkangas P."/>
            <person name="Parkhill J."/>
            <person name="Rea M.C."/>
            <person name="O'Sullivan O."/>
            <person name="Ritari J."/>
            <person name="Douillard F.P."/>
            <person name="Paul Ross R."/>
            <person name="Yang R."/>
            <person name="Briner A.E."/>
            <person name="Felis G.E."/>
            <person name="de Vos W.M."/>
            <person name="Barrangou R."/>
            <person name="Klaenhammer T.R."/>
            <person name="Caufield P.W."/>
            <person name="Cui Y."/>
            <person name="Zhang H."/>
            <person name="O'Toole P.W."/>
        </authorList>
    </citation>
    <scope>NUCLEOTIDE SEQUENCE [LARGE SCALE GENOMIC DNA]</scope>
    <source>
        <strain evidence="8 9">DSM 19519</strain>
    </source>
</reference>
<comment type="subunit">
    <text evidence="7">Monomer.</text>
</comment>
<comment type="function">
    <text evidence="7">Catalyzes the specific phosphorylation of the 3-hydroxyl group of shikimic acid using ATP as a cosubstrate.</text>
</comment>
<evidence type="ECO:0000256" key="3">
    <source>
        <dbReference type="ARBA" id="ARBA00022741"/>
    </source>
</evidence>
<keyword evidence="4 7" id="KW-0418">Kinase</keyword>
<dbReference type="InterPro" id="IPR000623">
    <property type="entry name" value="Shikimate_kinase/TSH1"/>
</dbReference>
<keyword evidence="7" id="KW-0479">Metal-binding</keyword>
<dbReference type="PRINTS" id="PR01100">
    <property type="entry name" value="SHIKIMTKNASE"/>
</dbReference>
<feature type="binding site" evidence="7">
    <location>
        <position position="32"/>
    </location>
    <ligand>
        <name>substrate</name>
    </ligand>
</feature>
<feature type="binding site" evidence="7">
    <location>
        <position position="14"/>
    </location>
    <ligand>
        <name>Mg(2+)</name>
        <dbReference type="ChEBI" id="CHEBI:18420"/>
    </ligand>
</feature>
<feature type="binding site" evidence="7">
    <location>
        <position position="56"/>
    </location>
    <ligand>
        <name>substrate</name>
    </ligand>
</feature>
<dbReference type="UniPathway" id="UPA00053">
    <property type="reaction ID" value="UER00088"/>
</dbReference>
<keyword evidence="2 7" id="KW-0808">Transferase</keyword>
<dbReference type="GO" id="GO:0005524">
    <property type="term" value="F:ATP binding"/>
    <property type="evidence" value="ECO:0007669"/>
    <property type="project" value="UniProtKB-UniRule"/>
</dbReference>
<keyword evidence="7" id="KW-0963">Cytoplasm</keyword>
<dbReference type="OrthoDB" id="9800332at2"/>
<name>A0A0R1MFD8_9LACO</name>
<dbReference type="HAMAP" id="MF_00109">
    <property type="entry name" value="Shikimate_kinase"/>
    <property type="match status" value="1"/>
</dbReference>
<dbReference type="AlphaFoldDB" id="A0A0R1MFD8"/>
<dbReference type="GO" id="GO:0005829">
    <property type="term" value="C:cytosol"/>
    <property type="evidence" value="ECO:0007669"/>
    <property type="project" value="TreeGrafter"/>
</dbReference>
<dbReference type="PANTHER" id="PTHR21087">
    <property type="entry name" value="SHIKIMATE KINASE"/>
    <property type="match status" value="1"/>
</dbReference>
<dbReference type="EMBL" id="AZDX01000013">
    <property type="protein sequence ID" value="KRL06839.1"/>
    <property type="molecule type" value="Genomic_DNA"/>
</dbReference>
<dbReference type="CDD" id="cd00464">
    <property type="entry name" value="SK"/>
    <property type="match status" value="1"/>
</dbReference>
<keyword evidence="1 7" id="KW-0028">Amino-acid biosynthesis</keyword>
<dbReference type="Gene3D" id="3.40.50.300">
    <property type="entry name" value="P-loop containing nucleotide triphosphate hydrolases"/>
    <property type="match status" value="1"/>
</dbReference>
<dbReference type="SUPFAM" id="SSF52540">
    <property type="entry name" value="P-loop containing nucleoside triphosphate hydrolases"/>
    <property type="match status" value="1"/>
</dbReference>
<evidence type="ECO:0000256" key="1">
    <source>
        <dbReference type="ARBA" id="ARBA00022605"/>
    </source>
</evidence>
<gene>
    <name evidence="7" type="primary">aroK</name>
    <name evidence="8" type="ORF">FC92_GL000362</name>
</gene>
<dbReference type="InterPro" id="IPR031322">
    <property type="entry name" value="Shikimate/glucono_kinase"/>
</dbReference>
<dbReference type="GO" id="GO:0004765">
    <property type="term" value="F:shikimate kinase activity"/>
    <property type="evidence" value="ECO:0007669"/>
    <property type="project" value="UniProtKB-UniRule"/>
</dbReference>
<keyword evidence="3 7" id="KW-0547">Nucleotide-binding</keyword>
<feature type="binding site" evidence="7">
    <location>
        <position position="151"/>
    </location>
    <ligand>
        <name>ATP</name>
        <dbReference type="ChEBI" id="CHEBI:30616"/>
    </ligand>
</feature>
<dbReference type="PATRIC" id="fig|1423759.3.peg.388"/>
<evidence type="ECO:0000313" key="8">
    <source>
        <dbReference type="EMBL" id="KRL06839.1"/>
    </source>
</evidence>
<dbReference type="PANTHER" id="PTHR21087:SF16">
    <property type="entry name" value="SHIKIMATE KINASE 1, CHLOROPLASTIC"/>
    <property type="match status" value="1"/>
</dbReference>
<dbReference type="GO" id="GO:0008652">
    <property type="term" value="P:amino acid biosynthetic process"/>
    <property type="evidence" value="ECO:0007669"/>
    <property type="project" value="UniProtKB-KW"/>
</dbReference>
<comment type="catalytic activity">
    <reaction evidence="7">
        <text>shikimate + ATP = 3-phosphoshikimate + ADP + H(+)</text>
        <dbReference type="Rhea" id="RHEA:13121"/>
        <dbReference type="ChEBI" id="CHEBI:15378"/>
        <dbReference type="ChEBI" id="CHEBI:30616"/>
        <dbReference type="ChEBI" id="CHEBI:36208"/>
        <dbReference type="ChEBI" id="CHEBI:145989"/>
        <dbReference type="ChEBI" id="CHEBI:456216"/>
        <dbReference type="EC" id="2.7.1.71"/>
    </reaction>
</comment>